<dbReference type="GO" id="GO:0000256">
    <property type="term" value="P:allantoin catabolic process"/>
    <property type="evidence" value="ECO:0007669"/>
    <property type="project" value="InterPro"/>
</dbReference>
<dbReference type="GO" id="GO:0004038">
    <property type="term" value="F:allantoinase activity"/>
    <property type="evidence" value="ECO:0007669"/>
    <property type="project" value="UniProtKB-EC"/>
</dbReference>
<keyword evidence="9 12" id="KW-0378">Hydrolase</keyword>
<evidence type="ECO:0000256" key="5">
    <source>
        <dbReference type="ARBA" id="ARBA00010368"/>
    </source>
</evidence>
<dbReference type="GO" id="GO:0005737">
    <property type="term" value="C:cytoplasm"/>
    <property type="evidence" value="ECO:0007669"/>
    <property type="project" value="TreeGrafter"/>
</dbReference>
<comment type="function">
    <text evidence="2">Catalyzes the reversible cyclization of carbamoyl aspartate to dihydroorotate.</text>
</comment>
<dbReference type="RefSeq" id="WP_197524780.1">
    <property type="nucleotide sequence ID" value="NZ_SJPH01000002.1"/>
</dbReference>
<dbReference type="EC" id="3.5.2.5" evidence="7"/>
<keyword evidence="10" id="KW-0862">Zinc</keyword>
<name>A0A5C5WBR1_9BACT</name>
<evidence type="ECO:0000313" key="13">
    <source>
        <dbReference type="Proteomes" id="UP000318995"/>
    </source>
</evidence>
<accession>A0A5C5WBR1</accession>
<evidence type="ECO:0000256" key="7">
    <source>
        <dbReference type="ARBA" id="ARBA00012863"/>
    </source>
</evidence>
<organism evidence="12 13">
    <name type="scientific">Botrimarina hoheduenensis</name>
    <dbReference type="NCBI Taxonomy" id="2528000"/>
    <lineage>
        <taxon>Bacteria</taxon>
        <taxon>Pseudomonadati</taxon>
        <taxon>Planctomycetota</taxon>
        <taxon>Planctomycetia</taxon>
        <taxon>Pirellulales</taxon>
        <taxon>Lacipirellulaceae</taxon>
        <taxon>Botrimarina</taxon>
    </lineage>
</organism>
<evidence type="ECO:0000313" key="12">
    <source>
        <dbReference type="EMBL" id="TWT47491.1"/>
    </source>
</evidence>
<comment type="pathway">
    <text evidence="3">Nitrogen metabolism; (S)-allantoin degradation; allantoate from (S)-allantoin: step 1/1.</text>
</comment>
<proteinExistence type="inferred from homology"/>
<dbReference type="GO" id="GO:0006145">
    <property type="term" value="P:purine nucleobase catabolic process"/>
    <property type="evidence" value="ECO:0007669"/>
    <property type="project" value="TreeGrafter"/>
</dbReference>
<dbReference type="Proteomes" id="UP000318995">
    <property type="component" value="Unassembled WGS sequence"/>
</dbReference>
<feature type="domain" description="Amidohydrolase-related" evidence="11">
    <location>
        <begin position="59"/>
        <end position="428"/>
    </location>
</feature>
<evidence type="ECO:0000256" key="10">
    <source>
        <dbReference type="ARBA" id="ARBA00022833"/>
    </source>
</evidence>
<keyword evidence="8" id="KW-0479">Metal-binding</keyword>
<evidence type="ECO:0000259" key="11">
    <source>
        <dbReference type="Pfam" id="PF01979"/>
    </source>
</evidence>
<dbReference type="InterPro" id="IPR032466">
    <property type="entry name" value="Metal_Hydrolase"/>
</dbReference>
<dbReference type="InterPro" id="IPR017593">
    <property type="entry name" value="Allantoinase"/>
</dbReference>
<dbReference type="SUPFAM" id="SSF51338">
    <property type="entry name" value="Composite domain of metallo-dependent hydrolases"/>
    <property type="match status" value="1"/>
</dbReference>
<evidence type="ECO:0000256" key="2">
    <source>
        <dbReference type="ARBA" id="ARBA00002368"/>
    </source>
</evidence>
<dbReference type="EMBL" id="SJPH01000002">
    <property type="protein sequence ID" value="TWT47491.1"/>
    <property type="molecule type" value="Genomic_DNA"/>
</dbReference>
<evidence type="ECO:0000256" key="1">
    <source>
        <dbReference type="ARBA" id="ARBA00001947"/>
    </source>
</evidence>
<comment type="similarity">
    <text evidence="4">Belongs to the metallo-dependent hydrolases superfamily. DHOase family. Class I DHOase subfamily.</text>
</comment>
<evidence type="ECO:0000256" key="3">
    <source>
        <dbReference type="ARBA" id="ARBA00004968"/>
    </source>
</evidence>
<reference evidence="12 13" key="1">
    <citation type="submission" date="2019-02" db="EMBL/GenBank/DDBJ databases">
        <title>Deep-cultivation of Planctomycetes and their phenomic and genomic characterization uncovers novel biology.</title>
        <authorList>
            <person name="Wiegand S."/>
            <person name="Jogler M."/>
            <person name="Boedeker C."/>
            <person name="Pinto D."/>
            <person name="Vollmers J."/>
            <person name="Rivas-Marin E."/>
            <person name="Kohn T."/>
            <person name="Peeters S.H."/>
            <person name="Heuer A."/>
            <person name="Rast P."/>
            <person name="Oberbeckmann S."/>
            <person name="Bunk B."/>
            <person name="Jeske O."/>
            <person name="Meyerdierks A."/>
            <person name="Storesund J.E."/>
            <person name="Kallscheuer N."/>
            <person name="Luecker S."/>
            <person name="Lage O.M."/>
            <person name="Pohl T."/>
            <person name="Merkel B.J."/>
            <person name="Hornburger P."/>
            <person name="Mueller R.-W."/>
            <person name="Bruemmer F."/>
            <person name="Labrenz M."/>
            <person name="Spormann A.M."/>
            <person name="Op Den Camp H."/>
            <person name="Overmann J."/>
            <person name="Amann R."/>
            <person name="Jetten M.S.M."/>
            <person name="Mascher T."/>
            <person name="Medema M.H."/>
            <person name="Devos D.P."/>
            <person name="Kaster A.-K."/>
            <person name="Ovreas L."/>
            <person name="Rohde M."/>
            <person name="Galperin M.Y."/>
            <person name="Jogler C."/>
        </authorList>
    </citation>
    <scope>NUCLEOTIDE SEQUENCE [LARGE SCALE GENOMIC DNA]</scope>
    <source>
        <strain evidence="12 13">Pla111</strain>
    </source>
</reference>
<evidence type="ECO:0000256" key="4">
    <source>
        <dbReference type="ARBA" id="ARBA00010286"/>
    </source>
</evidence>
<comment type="similarity">
    <text evidence="5">Belongs to the metallo-dependent hydrolases superfamily. Allantoinase family.</text>
</comment>
<dbReference type="PANTHER" id="PTHR43668">
    <property type="entry name" value="ALLANTOINASE"/>
    <property type="match status" value="1"/>
</dbReference>
<comment type="subunit">
    <text evidence="6">Homotetramer.</text>
</comment>
<dbReference type="SUPFAM" id="SSF51556">
    <property type="entry name" value="Metallo-dependent hydrolases"/>
    <property type="match status" value="1"/>
</dbReference>
<dbReference type="Pfam" id="PF01979">
    <property type="entry name" value="Amidohydro_1"/>
    <property type="match status" value="1"/>
</dbReference>
<dbReference type="AlphaFoldDB" id="A0A5C5WBR1"/>
<dbReference type="Gene3D" id="3.20.20.140">
    <property type="entry name" value="Metal-dependent hydrolases"/>
    <property type="match status" value="1"/>
</dbReference>
<sequence>MPAAPSNDAPPVGLRSRRVIVAGREQAATLQIHDGRIATIEAYDGPTAASAIDLGDLAILPGLVDPHVHLNEPGRADWEGFETGTAAAAAGGVTTLVDMPLNSSPVTTSVAALRTKRAAAADKLSVDVAFHGGLVPGSVAELPALLDAGIVGLKAFLCHSGIDDFPAATETDLRAAMPLLAARGVPLLAHAEIATPVTPLANPRSYADYLASRPPSFEREAIGLLIRLCRETRCRTHIVHLADAGCLPIIAAARAEGLPLTVETCPHYLTFAAEEIADGATAFKCAPPLRDAANREGLWQGLAAGIIDFIATDHSPCPPELKQLDTGRFDLAWGGISSLQLALPIVWTEASRRGHTLSEVVGWLSDRPAELVGMEAGIRASAPANLIVFDPAESFTVVGRELCHRHPITPYEGRTLRGVVRATYLHGHLAARGLGRAL</sequence>
<keyword evidence="13" id="KW-1185">Reference proteome</keyword>
<dbReference type="InterPro" id="IPR002195">
    <property type="entry name" value="Dihydroorotase_CS"/>
</dbReference>
<evidence type="ECO:0000256" key="9">
    <source>
        <dbReference type="ARBA" id="ARBA00022801"/>
    </source>
</evidence>
<dbReference type="GO" id="GO:0008270">
    <property type="term" value="F:zinc ion binding"/>
    <property type="evidence" value="ECO:0007669"/>
    <property type="project" value="InterPro"/>
</dbReference>
<evidence type="ECO:0000256" key="8">
    <source>
        <dbReference type="ARBA" id="ARBA00022723"/>
    </source>
</evidence>
<dbReference type="NCBIfam" id="TIGR03178">
    <property type="entry name" value="allantoinase"/>
    <property type="match status" value="1"/>
</dbReference>
<dbReference type="GO" id="GO:0050897">
    <property type="term" value="F:cobalt ion binding"/>
    <property type="evidence" value="ECO:0007669"/>
    <property type="project" value="InterPro"/>
</dbReference>
<protein>
    <recommendedName>
        <fullName evidence="7">allantoinase</fullName>
        <ecNumber evidence="7">3.5.2.5</ecNumber>
    </recommendedName>
</protein>
<dbReference type="FunFam" id="3.20.20.140:FF:000032">
    <property type="entry name" value="Allantoinase Dal1"/>
    <property type="match status" value="1"/>
</dbReference>
<dbReference type="PANTHER" id="PTHR43668:SF2">
    <property type="entry name" value="ALLANTOINASE"/>
    <property type="match status" value="1"/>
</dbReference>
<comment type="cofactor">
    <cofactor evidence="1">
        <name>Zn(2+)</name>
        <dbReference type="ChEBI" id="CHEBI:29105"/>
    </cofactor>
</comment>
<evidence type="ECO:0000256" key="6">
    <source>
        <dbReference type="ARBA" id="ARBA00011881"/>
    </source>
</evidence>
<comment type="caution">
    <text evidence="12">The sequence shown here is derived from an EMBL/GenBank/DDBJ whole genome shotgun (WGS) entry which is preliminary data.</text>
</comment>
<dbReference type="PROSITE" id="PS00482">
    <property type="entry name" value="DIHYDROOROTASE_1"/>
    <property type="match status" value="1"/>
</dbReference>
<dbReference type="InterPro" id="IPR006680">
    <property type="entry name" value="Amidohydro-rel"/>
</dbReference>
<dbReference type="InterPro" id="IPR011059">
    <property type="entry name" value="Metal-dep_hydrolase_composite"/>
</dbReference>
<gene>
    <name evidence="12" type="primary">allB</name>
    <name evidence="12" type="ORF">Pla111_11050</name>
</gene>
<dbReference type="InterPro" id="IPR050138">
    <property type="entry name" value="DHOase/Allantoinase_Hydrolase"/>
</dbReference>